<dbReference type="AlphaFoldDB" id="A0A1I6JFD8"/>
<proteinExistence type="predicted"/>
<dbReference type="EMBL" id="FOZG01000001">
    <property type="protein sequence ID" value="SFR77320.1"/>
    <property type="molecule type" value="Genomic_DNA"/>
</dbReference>
<dbReference type="InterPro" id="IPR050194">
    <property type="entry name" value="Glycosyltransferase_grp1"/>
</dbReference>
<dbReference type="Proteomes" id="UP000198824">
    <property type="component" value="Unassembled WGS sequence"/>
</dbReference>
<protein>
    <submittedName>
        <fullName evidence="2">Glycosyltransferase involved in cell wall bisynthesis</fullName>
    </submittedName>
</protein>
<dbReference type="RefSeq" id="WP_093309421.1">
    <property type="nucleotide sequence ID" value="NZ_FOZG01000001.1"/>
</dbReference>
<dbReference type="Gene3D" id="3.40.50.2000">
    <property type="entry name" value="Glycogen Phosphorylase B"/>
    <property type="match status" value="2"/>
</dbReference>
<dbReference type="Pfam" id="PF13692">
    <property type="entry name" value="Glyco_trans_1_4"/>
    <property type="match status" value="1"/>
</dbReference>
<dbReference type="CDD" id="cd03814">
    <property type="entry name" value="GT4-like"/>
    <property type="match status" value="1"/>
</dbReference>
<dbReference type="InterPro" id="IPR028098">
    <property type="entry name" value="Glyco_trans_4-like_N"/>
</dbReference>
<dbReference type="SUPFAM" id="SSF53756">
    <property type="entry name" value="UDP-Glycosyltransferase/glycogen phosphorylase"/>
    <property type="match status" value="1"/>
</dbReference>
<dbReference type="GO" id="GO:0016757">
    <property type="term" value="F:glycosyltransferase activity"/>
    <property type="evidence" value="ECO:0007669"/>
    <property type="project" value="TreeGrafter"/>
</dbReference>
<dbReference type="Pfam" id="PF13439">
    <property type="entry name" value="Glyco_transf_4"/>
    <property type="match status" value="1"/>
</dbReference>
<gene>
    <name evidence="2" type="ORF">SAMN05192580_0170</name>
</gene>
<evidence type="ECO:0000313" key="3">
    <source>
        <dbReference type="Proteomes" id="UP000198824"/>
    </source>
</evidence>
<evidence type="ECO:0000259" key="1">
    <source>
        <dbReference type="Pfam" id="PF13439"/>
    </source>
</evidence>
<keyword evidence="2" id="KW-0808">Transferase</keyword>
<evidence type="ECO:0000313" key="2">
    <source>
        <dbReference type="EMBL" id="SFR77320.1"/>
    </source>
</evidence>
<dbReference type="OrthoDB" id="9790710at2"/>
<organism evidence="2 3">
    <name type="scientific">Sphingomonas jatrophae</name>
    <dbReference type="NCBI Taxonomy" id="1166337"/>
    <lineage>
        <taxon>Bacteria</taxon>
        <taxon>Pseudomonadati</taxon>
        <taxon>Pseudomonadota</taxon>
        <taxon>Alphaproteobacteria</taxon>
        <taxon>Sphingomonadales</taxon>
        <taxon>Sphingomonadaceae</taxon>
        <taxon>Sphingomonas</taxon>
    </lineage>
</organism>
<accession>A0A1I6JFD8</accession>
<sequence length="350" mass="37005">MKIALVSDAWSPQVNGVVRTLSTTVAQLRSGGHVVETITPDRFRTIPCPSYPEIRLALGAGRGVAAMLARFAPDAVHIATEGPLGWAARRWCRREGLPFTTSFHTHFPDYLAMRTGLPPSLFWPAVRRFHAPAARVFAATATLERQLAAHGLPQTHRWSRGVDLARFSPDVEPLPDLAALPGPVLLYVGRVAVEKNVEAFLAADAPGSKVVVGDGPARADLARRFPGVTFTGALHGDALAAAYAAADLFVFPSRTDTFGLVLLEALASGLPIAAYPVPGPLDIVGDSAVGVLDKDLGSAIAGALMLDRAACPAFAANFGWDACTAQFLAGLAPTDTKLSHPRNRMVIARA</sequence>
<keyword evidence="3" id="KW-1185">Reference proteome</keyword>
<feature type="domain" description="Glycosyltransferase subfamily 4-like N-terminal" evidence="1">
    <location>
        <begin position="14"/>
        <end position="166"/>
    </location>
</feature>
<dbReference type="STRING" id="1166337.SAMN05192580_0170"/>
<reference evidence="2 3" key="1">
    <citation type="submission" date="2016-10" db="EMBL/GenBank/DDBJ databases">
        <authorList>
            <person name="de Groot N.N."/>
        </authorList>
    </citation>
    <scope>NUCLEOTIDE SEQUENCE [LARGE SCALE GENOMIC DNA]</scope>
    <source>
        <strain evidence="2 3">S5-249</strain>
    </source>
</reference>
<dbReference type="PANTHER" id="PTHR45947">
    <property type="entry name" value="SULFOQUINOVOSYL TRANSFERASE SQD2"/>
    <property type="match status" value="1"/>
</dbReference>
<name>A0A1I6JFD8_9SPHN</name>
<dbReference type="PANTHER" id="PTHR45947:SF3">
    <property type="entry name" value="SULFOQUINOVOSYL TRANSFERASE SQD2"/>
    <property type="match status" value="1"/>
</dbReference>